<keyword evidence="2" id="KW-0812">Transmembrane</keyword>
<accession>A0A5C4J0C9</accession>
<protein>
    <submittedName>
        <fullName evidence="3">Uncharacterized protein</fullName>
    </submittedName>
</protein>
<proteinExistence type="predicted"/>
<dbReference type="RefSeq" id="WP_138650405.1">
    <property type="nucleotide sequence ID" value="NZ_VCKW01000424.1"/>
</dbReference>
<dbReference type="OrthoDB" id="3483938at2"/>
<keyword evidence="4" id="KW-1185">Reference proteome</keyword>
<feature type="transmembrane region" description="Helical" evidence="2">
    <location>
        <begin position="67"/>
        <end position="92"/>
    </location>
</feature>
<evidence type="ECO:0000313" key="4">
    <source>
        <dbReference type="Proteomes" id="UP000309174"/>
    </source>
</evidence>
<comment type="caution">
    <text evidence="3">The sequence shown here is derived from an EMBL/GenBank/DDBJ whole genome shotgun (WGS) entry which is preliminary data.</text>
</comment>
<dbReference type="EMBL" id="VCKW01000424">
    <property type="protein sequence ID" value="TMQ87879.1"/>
    <property type="molecule type" value="Genomic_DNA"/>
</dbReference>
<evidence type="ECO:0000256" key="2">
    <source>
        <dbReference type="SAM" id="Phobius"/>
    </source>
</evidence>
<dbReference type="AlphaFoldDB" id="A0A5C4J0C9"/>
<name>A0A5C4J0C9_9ACTN</name>
<feature type="transmembrane region" description="Helical" evidence="2">
    <location>
        <begin position="42"/>
        <end position="61"/>
    </location>
</feature>
<organism evidence="3 4">
    <name type="scientific">Actinomadura soli</name>
    <dbReference type="NCBI Taxonomy" id="2508997"/>
    <lineage>
        <taxon>Bacteria</taxon>
        <taxon>Bacillati</taxon>
        <taxon>Actinomycetota</taxon>
        <taxon>Actinomycetes</taxon>
        <taxon>Streptosporangiales</taxon>
        <taxon>Thermomonosporaceae</taxon>
        <taxon>Actinomadura</taxon>
    </lineage>
</organism>
<dbReference type="Proteomes" id="UP000309174">
    <property type="component" value="Unassembled WGS sequence"/>
</dbReference>
<keyword evidence="2" id="KW-0472">Membrane</keyword>
<sequence>MSDPTVFPPPVSPPPGAPEPDDLAADLAALARIQRRHTRARAAIGAGLVLIGAALAWPVLVAVPARVLATLALLGLAVAGAVWLVSAAYGWWSGRYEVARPHPWIWRWRIVRRWYAPGATVWRADPAPWDGPLTVLGWHADPACATGWALVYDGTPRMSGGAAQWLPLDQLAPTPAGPPTGAAGSGESGEFGLMA</sequence>
<gene>
    <name evidence="3" type="ORF">ETD83_39675</name>
</gene>
<keyword evidence="2" id="KW-1133">Transmembrane helix</keyword>
<evidence type="ECO:0000256" key="1">
    <source>
        <dbReference type="SAM" id="MobiDB-lite"/>
    </source>
</evidence>
<feature type="region of interest" description="Disordered" evidence="1">
    <location>
        <begin position="174"/>
        <end position="195"/>
    </location>
</feature>
<reference evidence="3 4" key="1">
    <citation type="submission" date="2019-05" db="EMBL/GenBank/DDBJ databases">
        <title>Draft genome sequence of Actinomadura sp. 14C53.</title>
        <authorList>
            <person name="Saricaoglu S."/>
            <person name="Isik K."/>
        </authorList>
    </citation>
    <scope>NUCLEOTIDE SEQUENCE [LARGE SCALE GENOMIC DNA]</scope>
    <source>
        <strain evidence="3 4">14C53</strain>
    </source>
</reference>
<evidence type="ECO:0000313" key="3">
    <source>
        <dbReference type="EMBL" id="TMQ87879.1"/>
    </source>
</evidence>